<dbReference type="AlphaFoldDB" id="A0A099CT73"/>
<evidence type="ECO:0000256" key="6">
    <source>
        <dbReference type="ARBA" id="ARBA00022798"/>
    </source>
</evidence>
<dbReference type="UniPathway" id="UPA00618">
    <property type="reaction ID" value="UER00672"/>
</dbReference>
<feature type="binding site" evidence="9">
    <location>
        <position position="413"/>
    </location>
    <ligand>
        <name>ATP</name>
        <dbReference type="ChEBI" id="CHEBI:30616"/>
    </ligand>
</feature>
<keyword evidence="6 9" id="KW-0319">Glycerol metabolism</keyword>
<dbReference type="NCBIfam" id="TIGR01311">
    <property type="entry name" value="glycerol_kin"/>
    <property type="match status" value="1"/>
</dbReference>
<evidence type="ECO:0000256" key="7">
    <source>
        <dbReference type="ARBA" id="ARBA00022840"/>
    </source>
</evidence>
<feature type="binding site" evidence="9">
    <location>
        <position position="15"/>
    </location>
    <ligand>
        <name>sn-glycerol 3-phosphate</name>
        <dbReference type="ChEBI" id="CHEBI:57597"/>
    </ligand>
</feature>
<dbReference type="CDD" id="cd07786">
    <property type="entry name" value="FGGY_EcGK_like"/>
    <property type="match status" value="1"/>
</dbReference>
<dbReference type="InterPro" id="IPR043129">
    <property type="entry name" value="ATPase_NBD"/>
</dbReference>
<evidence type="ECO:0000259" key="12">
    <source>
        <dbReference type="Pfam" id="PF02782"/>
    </source>
</evidence>
<dbReference type="HAMAP" id="MF_00186">
    <property type="entry name" value="Glycerol_kin"/>
    <property type="match status" value="1"/>
</dbReference>
<feature type="binding site" evidence="9">
    <location>
        <position position="269"/>
    </location>
    <ligand>
        <name>ADP</name>
        <dbReference type="ChEBI" id="CHEBI:456216"/>
    </ligand>
</feature>
<comment type="similarity">
    <text evidence="2 9 10">Belongs to the FGGY kinase family.</text>
</comment>
<feature type="binding site" evidence="9">
    <location>
        <position position="85"/>
    </location>
    <ligand>
        <name>glycerol</name>
        <dbReference type="ChEBI" id="CHEBI:17754"/>
    </ligand>
</feature>
<evidence type="ECO:0000256" key="3">
    <source>
        <dbReference type="ARBA" id="ARBA00022679"/>
    </source>
</evidence>
<dbReference type="GO" id="GO:0005829">
    <property type="term" value="C:cytosol"/>
    <property type="evidence" value="ECO:0007669"/>
    <property type="project" value="TreeGrafter"/>
</dbReference>
<dbReference type="OrthoDB" id="9805576at2"/>
<feature type="domain" description="Carbohydrate kinase FGGY N-terminal" evidence="11">
    <location>
        <begin position="8"/>
        <end position="254"/>
    </location>
</feature>
<feature type="binding site" evidence="9">
    <location>
        <position position="247"/>
    </location>
    <ligand>
        <name>glycerol</name>
        <dbReference type="ChEBI" id="CHEBI:17754"/>
    </ligand>
</feature>
<evidence type="ECO:0000259" key="11">
    <source>
        <dbReference type="Pfam" id="PF00370"/>
    </source>
</evidence>
<comment type="caution">
    <text evidence="13">The sequence shown here is derived from an EMBL/GenBank/DDBJ whole genome shotgun (WGS) entry which is preliminary data.</text>
</comment>
<dbReference type="PROSITE" id="PS00445">
    <property type="entry name" value="FGGY_KINASES_2"/>
    <property type="match status" value="1"/>
</dbReference>
<keyword evidence="15" id="KW-1185">Reference proteome</keyword>
<comment type="catalytic activity">
    <reaction evidence="8 9">
        <text>glycerol + ATP = sn-glycerol 3-phosphate + ADP + H(+)</text>
        <dbReference type="Rhea" id="RHEA:21644"/>
        <dbReference type="ChEBI" id="CHEBI:15378"/>
        <dbReference type="ChEBI" id="CHEBI:17754"/>
        <dbReference type="ChEBI" id="CHEBI:30616"/>
        <dbReference type="ChEBI" id="CHEBI:57597"/>
        <dbReference type="ChEBI" id="CHEBI:456216"/>
        <dbReference type="EC" id="2.7.1.30"/>
    </reaction>
</comment>
<reference evidence="13 15" key="1">
    <citation type="submission" date="2014-09" db="EMBL/GenBank/DDBJ databases">
        <title>Xanthomonadaceae 3.5X direct submission.</title>
        <authorList>
            <person name="Fang T."/>
            <person name="Wang H."/>
        </authorList>
    </citation>
    <scope>NUCLEOTIDE SEQUENCE [LARGE SCALE GENOMIC DNA]</scope>
    <source>
        <strain evidence="13 15">3.5X</strain>
    </source>
</reference>
<dbReference type="NCBIfam" id="NF000756">
    <property type="entry name" value="PRK00047.1"/>
    <property type="match status" value="1"/>
</dbReference>
<dbReference type="InterPro" id="IPR005999">
    <property type="entry name" value="Glycerol_kin"/>
</dbReference>
<feature type="binding site" evidence="9">
    <location>
        <position position="247"/>
    </location>
    <ligand>
        <name>sn-glycerol 3-phosphate</name>
        <dbReference type="ChEBI" id="CHEBI:57597"/>
    </ligand>
</feature>
<dbReference type="InterPro" id="IPR018484">
    <property type="entry name" value="FGGY_N"/>
</dbReference>
<evidence type="ECO:0000256" key="4">
    <source>
        <dbReference type="ARBA" id="ARBA00022741"/>
    </source>
</evidence>
<comment type="activity regulation">
    <text evidence="9">Inhibited by fructose 1,6-bisphosphate (FBP).</text>
</comment>
<feature type="binding site" evidence="9">
    <location>
        <position position="312"/>
    </location>
    <ligand>
        <name>ADP</name>
        <dbReference type="ChEBI" id="CHEBI:456216"/>
    </ligand>
</feature>
<feature type="binding site" evidence="9">
    <location>
        <position position="17"/>
    </location>
    <ligand>
        <name>ATP</name>
        <dbReference type="ChEBI" id="CHEBI:30616"/>
    </ligand>
</feature>
<feature type="binding site" evidence="9">
    <location>
        <position position="269"/>
    </location>
    <ligand>
        <name>ATP</name>
        <dbReference type="ChEBI" id="CHEBI:30616"/>
    </ligand>
</feature>
<comment type="pathway">
    <text evidence="1 9">Polyol metabolism; glycerol degradation via glycerol kinase pathway; sn-glycerol 3-phosphate from glycerol: step 1/1.</text>
</comment>
<feature type="binding site" evidence="9">
    <location>
        <position position="15"/>
    </location>
    <ligand>
        <name>ATP</name>
        <dbReference type="ChEBI" id="CHEBI:30616"/>
    </ligand>
</feature>
<dbReference type="PROSITE" id="PS00933">
    <property type="entry name" value="FGGY_KINASES_1"/>
    <property type="match status" value="1"/>
</dbReference>
<dbReference type="InterPro" id="IPR018485">
    <property type="entry name" value="FGGY_C"/>
</dbReference>
<name>A0A099CT73_9GAMM</name>
<feature type="binding site" evidence="9">
    <location>
        <position position="137"/>
    </location>
    <ligand>
        <name>glycerol</name>
        <dbReference type="ChEBI" id="CHEBI:17754"/>
    </ligand>
</feature>
<evidence type="ECO:0000256" key="5">
    <source>
        <dbReference type="ARBA" id="ARBA00022777"/>
    </source>
</evidence>
<dbReference type="Proteomes" id="UP000560000">
    <property type="component" value="Unassembled WGS sequence"/>
</dbReference>
<dbReference type="InterPro" id="IPR000577">
    <property type="entry name" value="Carb_kinase_FGGY"/>
</dbReference>
<keyword evidence="4 9" id="KW-0547">Nucleotide-binding</keyword>
<proteinExistence type="inferred from homology"/>
<feature type="binding site" evidence="9">
    <location>
        <position position="316"/>
    </location>
    <ligand>
        <name>ATP</name>
        <dbReference type="ChEBI" id="CHEBI:30616"/>
    </ligand>
</feature>
<evidence type="ECO:0000256" key="8">
    <source>
        <dbReference type="ARBA" id="ARBA00052101"/>
    </source>
</evidence>
<dbReference type="SUPFAM" id="SSF53067">
    <property type="entry name" value="Actin-like ATPase domain"/>
    <property type="match status" value="2"/>
</dbReference>
<dbReference type="FunFam" id="3.30.420.40:FF:000008">
    <property type="entry name" value="Glycerol kinase"/>
    <property type="match status" value="1"/>
</dbReference>
<dbReference type="Proteomes" id="UP000029708">
    <property type="component" value="Unassembled WGS sequence"/>
</dbReference>
<gene>
    <name evidence="9 13" type="primary">glpK</name>
    <name evidence="14" type="ORF">HNQ86_002503</name>
    <name evidence="13" type="ORF">LF63_0113740</name>
</gene>
<dbReference type="PANTHER" id="PTHR10196:SF69">
    <property type="entry name" value="GLYCEROL KINASE"/>
    <property type="match status" value="1"/>
</dbReference>
<dbReference type="GO" id="GO:0006072">
    <property type="term" value="P:glycerol-3-phosphate metabolic process"/>
    <property type="evidence" value="ECO:0007669"/>
    <property type="project" value="InterPro"/>
</dbReference>
<feature type="binding site" evidence="9">
    <location>
        <position position="86"/>
    </location>
    <ligand>
        <name>glycerol</name>
        <dbReference type="ChEBI" id="CHEBI:17754"/>
    </ligand>
</feature>
<evidence type="ECO:0000256" key="1">
    <source>
        <dbReference type="ARBA" id="ARBA00005190"/>
    </source>
</evidence>
<feature type="binding site" evidence="9">
    <location>
        <position position="413"/>
    </location>
    <ligand>
        <name>ADP</name>
        <dbReference type="ChEBI" id="CHEBI:456216"/>
    </ligand>
</feature>
<feature type="binding site" evidence="9">
    <location>
        <position position="137"/>
    </location>
    <ligand>
        <name>sn-glycerol 3-phosphate</name>
        <dbReference type="ChEBI" id="CHEBI:57597"/>
    </ligand>
</feature>
<feature type="binding site" evidence="9">
    <location>
        <position position="19"/>
    </location>
    <ligand>
        <name>ADP</name>
        <dbReference type="ChEBI" id="CHEBI:456216"/>
    </ligand>
</feature>
<dbReference type="PANTHER" id="PTHR10196">
    <property type="entry name" value="SUGAR KINASE"/>
    <property type="match status" value="1"/>
</dbReference>
<evidence type="ECO:0000256" key="9">
    <source>
        <dbReference type="HAMAP-Rule" id="MF_00186"/>
    </source>
</evidence>
<dbReference type="EMBL" id="JROI01000015">
    <property type="protein sequence ID" value="KGI76964.1"/>
    <property type="molecule type" value="Genomic_DNA"/>
</dbReference>
<feature type="binding site" evidence="9">
    <location>
        <position position="417"/>
    </location>
    <ligand>
        <name>ADP</name>
        <dbReference type="ChEBI" id="CHEBI:456216"/>
    </ligand>
</feature>
<keyword evidence="3 9" id="KW-0808">Transferase</keyword>
<reference evidence="14 16" key="2">
    <citation type="submission" date="2020-08" db="EMBL/GenBank/DDBJ databases">
        <title>Genomic Encyclopedia of Type Strains, Phase IV (KMG-IV): sequencing the most valuable type-strain genomes for metagenomic binning, comparative biology and taxonomic classification.</title>
        <authorList>
            <person name="Goeker M."/>
        </authorList>
    </citation>
    <scope>NUCLEOTIDE SEQUENCE [LARGE SCALE GENOMIC DNA]</scope>
    <source>
        <strain evidence="14 16">DSM 107085</strain>
    </source>
</reference>
<dbReference type="RefSeq" id="WP_043102699.1">
    <property type="nucleotide sequence ID" value="NZ_JACHET010000001.1"/>
</dbReference>
<feature type="binding site" evidence="9">
    <location>
        <position position="248"/>
    </location>
    <ligand>
        <name>glycerol</name>
        <dbReference type="ChEBI" id="CHEBI:17754"/>
    </ligand>
</feature>
<dbReference type="PIRSF" id="PIRSF000538">
    <property type="entry name" value="GlpK"/>
    <property type="match status" value="1"/>
</dbReference>
<accession>A0A099CT73</accession>
<dbReference type="HOGENOM" id="CLU_009281_2_3_6"/>
<protein>
    <recommendedName>
        <fullName evidence="9">Glycerol kinase</fullName>
        <ecNumber evidence="9">2.7.1.30</ecNumber>
    </recommendedName>
    <alternativeName>
        <fullName evidence="9">ATP:glycerol 3-phosphotransferase</fullName>
    </alternativeName>
    <alternativeName>
        <fullName evidence="9">Glycerokinase</fullName>
        <shortName evidence="9">GK</shortName>
    </alternativeName>
</protein>
<sequence>MSQQRDHIVAIDQGTTSSRVMVFDASGQVVGVAQREFEQIFPKPGWVEHRPRDILTSVLVTLTEAMHHAELDAARVAGIGITNQRETTVVWDRKTGAPVHNALVWQSRHSAELCRRMRNDEVDRLVRERTGLLIDAYFSATKIQWLFEHVDGVRERAHNGELLFGTIDSWLVWNLTGGKVHVTDITNASRTLLYDIHRQQWDDELLELFDVPASMLPEVRGCSEEYGRIESKHFFGQDVPICGIAGDQQAALFGQACFAPGMAKNTYGTGCFLLMHTGTQARSSTHGLLTTPAWRIGDTTEYALEGSVFVAGSVVQWLRDGLRMLGKAGDSQAYAERAGDNDGVYMVPAFTGLGAPYWQSDVRGAVFGLSRGTQKEHFVRAALESMAYQTRDVLDAMQNDAGIELMELRADGGAIANDFTAQFQADLLGVPVIRPKIHETTALGAAYLAGLAAGVWRDREEIANLWALDRRFEPQMAEDRRERLYAGWQRAVEATMRYRVED</sequence>
<dbReference type="GO" id="GO:0005524">
    <property type="term" value="F:ATP binding"/>
    <property type="evidence" value="ECO:0007669"/>
    <property type="project" value="UniProtKB-UniRule"/>
</dbReference>
<feature type="binding site" evidence="9">
    <location>
        <position position="16"/>
    </location>
    <ligand>
        <name>ATP</name>
        <dbReference type="ChEBI" id="CHEBI:30616"/>
    </ligand>
</feature>
<evidence type="ECO:0000313" key="15">
    <source>
        <dbReference type="Proteomes" id="UP000029708"/>
    </source>
</evidence>
<dbReference type="FunFam" id="3.30.420.40:FF:000007">
    <property type="entry name" value="Glycerol kinase"/>
    <property type="match status" value="1"/>
</dbReference>
<feature type="domain" description="Carbohydrate kinase FGGY C-terminal" evidence="12">
    <location>
        <begin position="264"/>
        <end position="453"/>
    </location>
</feature>
<dbReference type="EMBL" id="JACHET010000001">
    <property type="protein sequence ID" value="MBB6185158.1"/>
    <property type="molecule type" value="Genomic_DNA"/>
</dbReference>
<organism evidence="13 15">
    <name type="scientific">Oleiagrimonas soli</name>
    <dbReference type="NCBI Taxonomy" id="1543381"/>
    <lineage>
        <taxon>Bacteria</taxon>
        <taxon>Pseudomonadati</taxon>
        <taxon>Pseudomonadota</taxon>
        <taxon>Gammaproteobacteria</taxon>
        <taxon>Lysobacterales</taxon>
        <taxon>Rhodanobacteraceae</taxon>
        <taxon>Oleiagrimonas</taxon>
    </lineage>
</organism>
<feature type="binding site" evidence="9">
    <location>
        <position position="86"/>
    </location>
    <ligand>
        <name>sn-glycerol 3-phosphate</name>
        <dbReference type="ChEBI" id="CHEBI:57597"/>
    </ligand>
</feature>
<dbReference type="Pfam" id="PF00370">
    <property type="entry name" value="FGGY_N"/>
    <property type="match status" value="1"/>
</dbReference>
<feature type="binding site" evidence="9">
    <location>
        <position position="15"/>
    </location>
    <ligand>
        <name>ADP</name>
        <dbReference type="ChEBI" id="CHEBI:456216"/>
    </ligand>
</feature>
<keyword evidence="7 9" id="KW-0067">ATP-binding</keyword>
<dbReference type="EC" id="2.7.1.30" evidence="9"/>
<keyword evidence="5 9" id="KW-0418">Kinase</keyword>
<dbReference type="GO" id="GO:0019563">
    <property type="term" value="P:glycerol catabolic process"/>
    <property type="evidence" value="ECO:0007669"/>
    <property type="project" value="UniProtKB-UniRule"/>
</dbReference>
<feature type="binding site" evidence="9">
    <location>
        <position position="312"/>
    </location>
    <ligand>
        <name>ATP</name>
        <dbReference type="ChEBI" id="CHEBI:30616"/>
    </ligand>
</feature>
<evidence type="ECO:0000256" key="10">
    <source>
        <dbReference type="RuleBase" id="RU003733"/>
    </source>
</evidence>
<dbReference type="GO" id="GO:0004370">
    <property type="term" value="F:glycerol kinase activity"/>
    <property type="evidence" value="ECO:0007669"/>
    <property type="project" value="UniProtKB-UniRule"/>
</dbReference>
<evidence type="ECO:0000313" key="13">
    <source>
        <dbReference type="EMBL" id="KGI76964.1"/>
    </source>
</evidence>
<comment type="function">
    <text evidence="9">Key enzyme in the regulation of glycerol uptake and metabolism. Catalyzes the phosphorylation of glycerol to yield sn-glycerol 3-phosphate.</text>
</comment>
<dbReference type="Pfam" id="PF02782">
    <property type="entry name" value="FGGY_C"/>
    <property type="match status" value="1"/>
</dbReference>
<evidence type="ECO:0000313" key="16">
    <source>
        <dbReference type="Proteomes" id="UP000560000"/>
    </source>
</evidence>
<dbReference type="InterPro" id="IPR018483">
    <property type="entry name" value="Carb_kinase_FGGY_CS"/>
</dbReference>
<feature type="binding site" evidence="9">
    <location>
        <position position="85"/>
    </location>
    <ligand>
        <name>sn-glycerol 3-phosphate</name>
        <dbReference type="ChEBI" id="CHEBI:57597"/>
    </ligand>
</feature>
<evidence type="ECO:0000313" key="14">
    <source>
        <dbReference type="EMBL" id="MBB6185158.1"/>
    </source>
</evidence>
<dbReference type="Gene3D" id="3.30.420.40">
    <property type="match status" value="2"/>
</dbReference>
<dbReference type="STRING" id="1543381.LF63_0113740"/>
<evidence type="ECO:0000256" key="2">
    <source>
        <dbReference type="ARBA" id="ARBA00009156"/>
    </source>
</evidence>